<organism evidence="7 8">
    <name type="scientific">Candidatus Nitrosocaldus cavascurensis</name>
    <dbReference type="NCBI Taxonomy" id="2058097"/>
    <lineage>
        <taxon>Archaea</taxon>
        <taxon>Nitrososphaerota</taxon>
        <taxon>Nitrososphaeria</taxon>
        <taxon>Candidatus Nitrosocaldales</taxon>
        <taxon>Candidatus Nitrosocaldaceae</taxon>
        <taxon>Candidatus Nitrosocaldus</taxon>
    </lineage>
</organism>
<dbReference type="Pfam" id="PF00155">
    <property type="entry name" value="Aminotran_1_2"/>
    <property type="match status" value="1"/>
</dbReference>
<dbReference type="KEGG" id="ncv:NCAV_1591"/>
<dbReference type="Gene3D" id="3.90.1150.10">
    <property type="entry name" value="Aspartate Aminotransferase, domain 1"/>
    <property type="match status" value="1"/>
</dbReference>
<gene>
    <name evidence="7" type="ORF">NCAV_1591</name>
</gene>
<comment type="similarity">
    <text evidence="5">Belongs to the class-I pyridoxal-phosphate-dependent aminotransferase family.</text>
</comment>
<evidence type="ECO:0000313" key="8">
    <source>
        <dbReference type="Proteomes" id="UP000236248"/>
    </source>
</evidence>
<sequence length="405" mass="45576">MLLHCMPSAPSISRYVAGVEYAIRDIIQYAREQERKGNKVIYLNIGDPVLYGFNTPKHIKDALIKAVLEDKNYYAESEGVRELREAIAEKESAKGMHVMPEDVVVTNGVSEALDMIISSIAEPGDEVLVPGPCYPPYLSYARVRGVKPVEYATLEHEGWRIDMDDLKSKINSKSRAIFVINPNNPTGSILDEHTLKALVDTAAEHNLYLVCDEIYDRIVFDNFTSIGRYARDAPVVILNGFSKVYLMTGWRLGYICFNSNARLLDGLRTSVGKLARLRLSANTPVQMAAVEALRGPQDHIRDMVSMLGARRDYVMKRLDAIHGINIYAKPKGAFYIFPRIDGSLGYRSDAEFVLDLLKSKNLLVVHGSGFGSMGSMHFRLVYLPSLDVLEEAMNRFEEFVHSRYR</sequence>
<dbReference type="GO" id="GO:0006520">
    <property type="term" value="P:amino acid metabolic process"/>
    <property type="evidence" value="ECO:0007669"/>
    <property type="project" value="InterPro"/>
</dbReference>
<dbReference type="GO" id="GO:0030170">
    <property type="term" value="F:pyridoxal phosphate binding"/>
    <property type="evidence" value="ECO:0007669"/>
    <property type="project" value="InterPro"/>
</dbReference>
<dbReference type="InterPro" id="IPR015421">
    <property type="entry name" value="PyrdxlP-dep_Trfase_major"/>
</dbReference>
<dbReference type="EC" id="2.6.1.-" evidence="5"/>
<keyword evidence="2 5" id="KW-0032">Aminotransferase</keyword>
<dbReference type="NCBIfam" id="NF006230">
    <property type="entry name" value="PRK08363.1"/>
    <property type="match status" value="1"/>
</dbReference>
<dbReference type="PIRSF" id="PIRSF000517">
    <property type="entry name" value="Tyr_transaminase"/>
    <property type="match status" value="1"/>
</dbReference>
<evidence type="ECO:0000256" key="1">
    <source>
        <dbReference type="ARBA" id="ARBA00001933"/>
    </source>
</evidence>
<accession>A0A2K5ASX5</accession>
<keyword evidence="3 5" id="KW-0808">Transferase</keyword>
<dbReference type="InterPro" id="IPR004839">
    <property type="entry name" value="Aminotransferase_I/II_large"/>
</dbReference>
<dbReference type="InterPro" id="IPR005958">
    <property type="entry name" value="TyrNic_aminoTrfase"/>
</dbReference>
<dbReference type="PROSITE" id="PS00105">
    <property type="entry name" value="AA_TRANSFER_CLASS_1"/>
    <property type="match status" value="1"/>
</dbReference>
<feature type="domain" description="Aminotransferase class I/classII large" evidence="6">
    <location>
        <begin position="39"/>
        <end position="395"/>
    </location>
</feature>
<name>A0A2K5ASX5_9ARCH</name>
<dbReference type="Gene3D" id="3.40.640.10">
    <property type="entry name" value="Type I PLP-dependent aspartate aminotransferase-like (Major domain)"/>
    <property type="match status" value="1"/>
</dbReference>
<dbReference type="InterPro" id="IPR015422">
    <property type="entry name" value="PyrdxlP-dep_Trfase_small"/>
</dbReference>
<dbReference type="InterPro" id="IPR051926">
    <property type="entry name" value="Ala_Aminotransferase"/>
</dbReference>
<dbReference type="AlphaFoldDB" id="A0A2K5ASX5"/>
<dbReference type="PANTHER" id="PTHR43488:SF2">
    <property type="entry name" value="GLUTAMATE-PYRUVATE AMINOTRANSFERASE ALAA"/>
    <property type="match status" value="1"/>
</dbReference>
<keyword evidence="8" id="KW-1185">Reference proteome</keyword>
<protein>
    <recommendedName>
        <fullName evidence="5">Aminotransferase</fullName>
        <ecNumber evidence="5">2.6.1.-</ecNumber>
    </recommendedName>
</protein>
<keyword evidence="4" id="KW-0663">Pyridoxal phosphate</keyword>
<proteinExistence type="inferred from homology"/>
<evidence type="ECO:0000256" key="3">
    <source>
        <dbReference type="ARBA" id="ARBA00022679"/>
    </source>
</evidence>
<dbReference type="PANTHER" id="PTHR43488">
    <property type="entry name" value="GLUTAMATE-PYRUVATE AMINOTRANSFERASE ALAA"/>
    <property type="match status" value="1"/>
</dbReference>
<dbReference type="GO" id="GO:0008483">
    <property type="term" value="F:transaminase activity"/>
    <property type="evidence" value="ECO:0007669"/>
    <property type="project" value="UniProtKB-KW"/>
</dbReference>
<dbReference type="InterPro" id="IPR004838">
    <property type="entry name" value="NHTrfase_class1_PyrdxlP-BS"/>
</dbReference>
<dbReference type="CDD" id="cd00609">
    <property type="entry name" value="AAT_like"/>
    <property type="match status" value="1"/>
</dbReference>
<reference evidence="8" key="1">
    <citation type="submission" date="2018-01" db="EMBL/GenBank/DDBJ databases">
        <authorList>
            <person name="Kerou L M."/>
        </authorList>
    </citation>
    <scope>NUCLEOTIDE SEQUENCE [LARGE SCALE GENOMIC DNA]</scope>
    <source>
        <strain evidence="8">SCU2</strain>
    </source>
</reference>
<evidence type="ECO:0000313" key="7">
    <source>
        <dbReference type="EMBL" id="SPC34756.1"/>
    </source>
</evidence>
<dbReference type="Proteomes" id="UP000236248">
    <property type="component" value="Chromosome NCAV"/>
</dbReference>
<dbReference type="SUPFAM" id="SSF53383">
    <property type="entry name" value="PLP-dependent transferases"/>
    <property type="match status" value="1"/>
</dbReference>
<dbReference type="InterPro" id="IPR015424">
    <property type="entry name" value="PyrdxlP-dep_Trfase"/>
</dbReference>
<evidence type="ECO:0000256" key="2">
    <source>
        <dbReference type="ARBA" id="ARBA00022576"/>
    </source>
</evidence>
<evidence type="ECO:0000256" key="5">
    <source>
        <dbReference type="RuleBase" id="RU000481"/>
    </source>
</evidence>
<dbReference type="PRINTS" id="PR00753">
    <property type="entry name" value="ACCSYNTHASE"/>
</dbReference>
<dbReference type="EMBL" id="LT981265">
    <property type="protein sequence ID" value="SPC34756.1"/>
    <property type="molecule type" value="Genomic_DNA"/>
</dbReference>
<evidence type="ECO:0000256" key="4">
    <source>
        <dbReference type="ARBA" id="ARBA00022898"/>
    </source>
</evidence>
<comment type="cofactor">
    <cofactor evidence="1 5">
        <name>pyridoxal 5'-phosphate</name>
        <dbReference type="ChEBI" id="CHEBI:597326"/>
    </cofactor>
</comment>
<evidence type="ECO:0000259" key="6">
    <source>
        <dbReference type="Pfam" id="PF00155"/>
    </source>
</evidence>